<proteinExistence type="predicted"/>
<keyword evidence="3" id="KW-1185">Reference proteome</keyword>
<feature type="compositionally biased region" description="Polar residues" evidence="1">
    <location>
        <begin position="51"/>
        <end position="68"/>
    </location>
</feature>
<accession>A0A9N9C011</accession>
<dbReference type="AlphaFoldDB" id="A0A9N9C011"/>
<dbReference type="Proteomes" id="UP000789570">
    <property type="component" value="Unassembled WGS sequence"/>
</dbReference>
<evidence type="ECO:0000313" key="2">
    <source>
        <dbReference type="EMBL" id="CAG8585884.1"/>
    </source>
</evidence>
<gene>
    <name evidence="2" type="ORF">FCALED_LOCUS7835</name>
</gene>
<sequence>MRTNEICKEQKDFLKNSKDPRLANFFIKFNYYSNKLGIQDYDLRLNENGASSSGIINNQKKNENSTSNEIDEEDPCQNSAVSIPIPTTPIPLFYDSNSSGKSQIKKIEGITGLDDLICLYEEEEVSDPVLRELGVGSVD</sequence>
<protein>
    <submittedName>
        <fullName evidence="2">7515_t:CDS:1</fullName>
    </submittedName>
</protein>
<organism evidence="2 3">
    <name type="scientific">Funneliformis caledonium</name>
    <dbReference type="NCBI Taxonomy" id="1117310"/>
    <lineage>
        <taxon>Eukaryota</taxon>
        <taxon>Fungi</taxon>
        <taxon>Fungi incertae sedis</taxon>
        <taxon>Mucoromycota</taxon>
        <taxon>Glomeromycotina</taxon>
        <taxon>Glomeromycetes</taxon>
        <taxon>Glomerales</taxon>
        <taxon>Glomeraceae</taxon>
        <taxon>Funneliformis</taxon>
    </lineage>
</organism>
<name>A0A9N9C011_9GLOM</name>
<feature type="region of interest" description="Disordered" evidence="1">
    <location>
        <begin position="51"/>
        <end position="81"/>
    </location>
</feature>
<evidence type="ECO:0000313" key="3">
    <source>
        <dbReference type="Proteomes" id="UP000789570"/>
    </source>
</evidence>
<dbReference type="EMBL" id="CAJVPQ010002159">
    <property type="protein sequence ID" value="CAG8585884.1"/>
    <property type="molecule type" value="Genomic_DNA"/>
</dbReference>
<evidence type="ECO:0000256" key="1">
    <source>
        <dbReference type="SAM" id="MobiDB-lite"/>
    </source>
</evidence>
<comment type="caution">
    <text evidence="2">The sequence shown here is derived from an EMBL/GenBank/DDBJ whole genome shotgun (WGS) entry which is preliminary data.</text>
</comment>
<reference evidence="2" key="1">
    <citation type="submission" date="2021-06" db="EMBL/GenBank/DDBJ databases">
        <authorList>
            <person name="Kallberg Y."/>
            <person name="Tangrot J."/>
            <person name="Rosling A."/>
        </authorList>
    </citation>
    <scope>NUCLEOTIDE SEQUENCE</scope>
    <source>
        <strain evidence="2">UK204</strain>
    </source>
</reference>